<gene>
    <name evidence="1" type="ORF">BDN72DRAFT_838568</name>
</gene>
<evidence type="ECO:0000313" key="1">
    <source>
        <dbReference type="EMBL" id="TFK70739.1"/>
    </source>
</evidence>
<name>A0ACD3AZJ1_9AGAR</name>
<dbReference type="Proteomes" id="UP000308600">
    <property type="component" value="Unassembled WGS sequence"/>
</dbReference>
<dbReference type="EMBL" id="ML208308">
    <property type="protein sequence ID" value="TFK70739.1"/>
    <property type="molecule type" value="Genomic_DNA"/>
</dbReference>
<sequence>MSSTSTISKDFTIAIVGGGMVGLACAIPLSRAGLNVTIFESAKEFGEVGAGVGLGRNGLRALEGLGLLDAIYTLPGVSKYRLGGFEFISGDKSVFKYPTRPDEYMIPMYRPAYMSAVLPLLDPSIVRFGKRCLFLTKTSYAEAGNPNSTTLHFSDGTTFTADLVIGADGIKSVTRKYITGEENPHLRYTGHSVYRSLIPMEDLRKAGLETDVGRLISWLHGDRHIISFTVEDNTVLNVAAFGRTEPAVAGGKTGPWVETVSQQEVLDEFEGAGKDVQTIVEHMKAPSKWYIHSVSPTMDTFVKDQVVLVGDAVHAMLPHLGAGVNTGFEDAYTIYRLLTHPKTNLSNLQHILQLYSKFREPRANMVLNRTAHMGDIYHEYDGDDQKFVDSTWGIWGPVWRYDIDKEVDALLVKSGLGLPTGLELEEVEEKVLESGLLRSLL</sequence>
<organism evidence="1 2">
    <name type="scientific">Pluteus cervinus</name>
    <dbReference type="NCBI Taxonomy" id="181527"/>
    <lineage>
        <taxon>Eukaryota</taxon>
        <taxon>Fungi</taxon>
        <taxon>Dikarya</taxon>
        <taxon>Basidiomycota</taxon>
        <taxon>Agaricomycotina</taxon>
        <taxon>Agaricomycetes</taxon>
        <taxon>Agaricomycetidae</taxon>
        <taxon>Agaricales</taxon>
        <taxon>Pluteineae</taxon>
        <taxon>Pluteaceae</taxon>
        <taxon>Pluteus</taxon>
    </lineage>
</organism>
<protein>
    <submittedName>
        <fullName evidence="1">Salicylate hydroxylase</fullName>
    </submittedName>
</protein>
<proteinExistence type="predicted"/>
<evidence type="ECO:0000313" key="2">
    <source>
        <dbReference type="Proteomes" id="UP000308600"/>
    </source>
</evidence>
<accession>A0ACD3AZJ1</accession>
<reference evidence="1 2" key="1">
    <citation type="journal article" date="2019" name="Nat. Ecol. Evol.">
        <title>Megaphylogeny resolves global patterns of mushroom evolution.</title>
        <authorList>
            <person name="Varga T."/>
            <person name="Krizsan K."/>
            <person name="Foldi C."/>
            <person name="Dima B."/>
            <person name="Sanchez-Garcia M."/>
            <person name="Sanchez-Ramirez S."/>
            <person name="Szollosi G.J."/>
            <person name="Szarkandi J.G."/>
            <person name="Papp V."/>
            <person name="Albert L."/>
            <person name="Andreopoulos W."/>
            <person name="Angelini C."/>
            <person name="Antonin V."/>
            <person name="Barry K.W."/>
            <person name="Bougher N.L."/>
            <person name="Buchanan P."/>
            <person name="Buyck B."/>
            <person name="Bense V."/>
            <person name="Catcheside P."/>
            <person name="Chovatia M."/>
            <person name="Cooper J."/>
            <person name="Damon W."/>
            <person name="Desjardin D."/>
            <person name="Finy P."/>
            <person name="Geml J."/>
            <person name="Haridas S."/>
            <person name="Hughes K."/>
            <person name="Justo A."/>
            <person name="Karasinski D."/>
            <person name="Kautmanova I."/>
            <person name="Kiss B."/>
            <person name="Kocsube S."/>
            <person name="Kotiranta H."/>
            <person name="LaButti K.M."/>
            <person name="Lechner B.E."/>
            <person name="Liimatainen K."/>
            <person name="Lipzen A."/>
            <person name="Lukacs Z."/>
            <person name="Mihaltcheva S."/>
            <person name="Morgado L.N."/>
            <person name="Niskanen T."/>
            <person name="Noordeloos M.E."/>
            <person name="Ohm R.A."/>
            <person name="Ortiz-Santana B."/>
            <person name="Ovrebo C."/>
            <person name="Racz N."/>
            <person name="Riley R."/>
            <person name="Savchenko A."/>
            <person name="Shiryaev A."/>
            <person name="Soop K."/>
            <person name="Spirin V."/>
            <person name="Szebenyi C."/>
            <person name="Tomsovsky M."/>
            <person name="Tulloss R.E."/>
            <person name="Uehling J."/>
            <person name="Grigoriev I.V."/>
            <person name="Vagvolgyi C."/>
            <person name="Papp T."/>
            <person name="Martin F.M."/>
            <person name="Miettinen O."/>
            <person name="Hibbett D.S."/>
            <person name="Nagy L.G."/>
        </authorList>
    </citation>
    <scope>NUCLEOTIDE SEQUENCE [LARGE SCALE GENOMIC DNA]</scope>
    <source>
        <strain evidence="1 2">NL-1719</strain>
    </source>
</reference>
<keyword evidence="2" id="KW-1185">Reference proteome</keyword>